<proteinExistence type="inferred from homology"/>
<keyword evidence="3 6" id="KW-0732">Signal</keyword>
<feature type="domain" description="RagB/SusD" evidence="7">
    <location>
        <begin position="264"/>
        <end position="577"/>
    </location>
</feature>
<name>A0AAE3M3G2_9BACT</name>
<dbReference type="EMBL" id="JAPDPJ010000014">
    <property type="protein sequence ID" value="MCW3786419.1"/>
    <property type="molecule type" value="Genomic_DNA"/>
</dbReference>
<evidence type="ECO:0000313" key="10">
    <source>
        <dbReference type="Proteomes" id="UP001209229"/>
    </source>
</evidence>
<feature type="domain" description="SusD-like N-terminal" evidence="8">
    <location>
        <begin position="23"/>
        <end position="218"/>
    </location>
</feature>
<dbReference type="InterPro" id="IPR012944">
    <property type="entry name" value="SusD_RagB_dom"/>
</dbReference>
<feature type="chain" id="PRO_5042291795" evidence="6">
    <location>
        <begin position="21"/>
        <end position="577"/>
    </location>
</feature>
<evidence type="ECO:0000259" key="8">
    <source>
        <dbReference type="Pfam" id="PF14322"/>
    </source>
</evidence>
<evidence type="ECO:0000256" key="5">
    <source>
        <dbReference type="ARBA" id="ARBA00023237"/>
    </source>
</evidence>
<comment type="subcellular location">
    <subcellularLocation>
        <location evidence="1">Cell outer membrane</location>
    </subcellularLocation>
</comment>
<sequence>MKKILNIVMLSCIALLTVTGCDDFLDADNKSNVTSDEYFNTEAGFETLINYAYAQLKPLYNASPTMQCSGTDMYHRGRNSMPDTDLQIYSSLNAENGTVNSFYVNCYRGIQAANCALFYANSVDADDNLVSKRSQEARFIRAYFYFELVQHFGGVAIVDEYISSIVTTMPRNTLEETYSFIISEMEAIVGSGSALEETDLNGRITKQAVYHYLAKVYLTAGWDLNNNTYFTTAANYAQQAIALGSGLDETYADLWDPSRDNMHQEVVFALQYDRISSGAAGLSETSNGNQLQTPFGSYYGGEENHYKYSSSNFCPSEHLMYLYEPGDSRYEATYMTKLYCTDVNDQYSGDYYAPYNGTAEDDDISYYYPAHYQSSADDIAAWRNEDLAHRASTKVIPMTSITLSTDEVTPYTYYEAATLDVFGLTCIRKFDDPESSFNNNTCYRDIVLARLGETYLIAAEAYLEAGGHQAEVDQMVNTVRERAYRGSGLTASEYEKSNVDLDDILDERALELAGERLRWCDLRRTKKLVEYNIAYNPELINGENSFNGADGNQKLYRPIPQNAINLNDAEIEQNPGY</sequence>
<dbReference type="InterPro" id="IPR011990">
    <property type="entry name" value="TPR-like_helical_dom_sf"/>
</dbReference>
<organism evidence="9 10">
    <name type="scientific">Plebeiibacterium sediminum</name>
    <dbReference type="NCBI Taxonomy" id="2992112"/>
    <lineage>
        <taxon>Bacteria</taxon>
        <taxon>Pseudomonadati</taxon>
        <taxon>Bacteroidota</taxon>
        <taxon>Bacteroidia</taxon>
        <taxon>Marinilabiliales</taxon>
        <taxon>Marinilabiliaceae</taxon>
        <taxon>Plebeiibacterium</taxon>
    </lineage>
</organism>
<comment type="similarity">
    <text evidence="2">Belongs to the SusD family.</text>
</comment>
<dbReference type="AlphaFoldDB" id="A0AAE3M3G2"/>
<comment type="caution">
    <text evidence="9">The sequence shown here is derived from an EMBL/GenBank/DDBJ whole genome shotgun (WGS) entry which is preliminary data.</text>
</comment>
<evidence type="ECO:0000256" key="6">
    <source>
        <dbReference type="SAM" id="SignalP"/>
    </source>
</evidence>
<keyword evidence="10" id="KW-1185">Reference proteome</keyword>
<evidence type="ECO:0000259" key="7">
    <source>
        <dbReference type="Pfam" id="PF07980"/>
    </source>
</evidence>
<accession>A0AAE3M3G2</accession>
<dbReference type="Gene3D" id="1.25.40.390">
    <property type="match status" value="1"/>
</dbReference>
<dbReference type="RefSeq" id="WP_301189984.1">
    <property type="nucleotide sequence ID" value="NZ_JAPDPJ010000014.1"/>
</dbReference>
<gene>
    <name evidence="9" type="ORF">OM075_08065</name>
</gene>
<protein>
    <submittedName>
        <fullName evidence="9">RagB/SusD family nutrient uptake outer membrane protein</fullName>
    </submittedName>
</protein>
<dbReference type="InterPro" id="IPR033985">
    <property type="entry name" value="SusD-like_N"/>
</dbReference>
<feature type="signal peptide" evidence="6">
    <location>
        <begin position="1"/>
        <end position="20"/>
    </location>
</feature>
<evidence type="ECO:0000256" key="4">
    <source>
        <dbReference type="ARBA" id="ARBA00023136"/>
    </source>
</evidence>
<dbReference type="Pfam" id="PF07980">
    <property type="entry name" value="SusD_RagB"/>
    <property type="match status" value="1"/>
</dbReference>
<evidence type="ECO:0000256" key="3">
    <source>
        <dbReference type="ARBA" id="ARBA00022729"/>
    </source>
</evidence>
<evidence type="ECO:0000313" key="9">
    <source>
        <dbReference type="EMBL" id="MCW3786419.1"/>
    </source>
</evidence>
<dbReference type="PROSITE" id="PS51257">
    <property type="entry name" value="PROKAR_LIPOPROTEIN"/>
    <property type="match status" value="1"/>
</dbReference>
<keyword evidence="5" id="KW-0998">Cell outer membrane</keyword>
<dbReference type="SUPFAM" id="SSF48452">
    <property type="entry name" value="TPR-like"/>
    <property type="match status" value="1"/>
</dbReference>
<dbReference type="Proteomes" id="UP001209229">
    <property type="component" value="Unassembled WGS sequence"/>
</dbReference>
<evidence type="ECO:0000256" key="1">
    <source>
        <dbReference type="ARBA" id="ARBA00004442"/>
    </source>
</evidence>
<dbReference type="Pfam" id="PF14322">
    <property type="entry name" value="SusD-like_3"/>
    <property type="match status" value="1"/>
</dbReference>
<evidence type="ECO:0000256" key="2">
    <source>
        <dbReference type="ARBA" id="ARBA00006275"/>
    </source>
</evidence>
<keyword evidence="4" id="KW-0472">Membrane</keyword>
<reference evidence="9" key="1">
    <citation type="submission" date="2022-10" db="EMBL/GenBank/DDBJ databases">
        <authorList>
            <person name="Yu W.X."/>
        </authorList>
    </citation>
    <scope>NUCLEOTIDE SEQUENCE</scope>
    <source>
        <strain evidence="9">AAT</strain>
    </source>
</reference>
<dbReference type="GO" id="GO:0009279">
    <property type="term" value="C:cell outer membrane"/>
    <property type="evidence" value="ECO:0007669"/>
    <property type="project" value="UniProtKB-SubCell"/>
</dbReference>